<keyword evidence="1" id="KW-1133">Transmembrane helix</keyword>
<evidence type="ECO:0000313" key="3">
    <source>
        <dbReference type="Proteomes" id="UP000245399"/>
    </source>
</evidence>
<proteinExistence type="predicted"/>
<accession>A0AB33FY70</accession>
<keyword evidence="1" id="KW-0472">Membrane</keyword>
<evidence type="ECO:0000256" key="1">
    <source>
        <dbReference type="SAM" id="Phobius"/>
    </source>
</evidence>
<gene>
    <name evidence="2" type="ORF">DKC05_02265</name>
</gene>
<evidence type="ECO:0000313" key="2">
    <source>
        <dbReference type="EMBL" id="AWL66576.1"/>
    </source>
</evidence>
<feature type="transmembrane region" description="Helical" evidence="1">
    <location>
        <begin position="25"/>
        <end position="45"/>
    </location>
</feature>
<dbReference type="Proteomes" id="UP000245399">
    <property type="component" value="Chromosome"/>
</dbReference>
<dbReference type="AlphaFoldDB" id="A0AB33FY70"/>
<sequence length="104" mass="11515">MSGHRLRTPFRTLIAPSDLTTGNEYTLNLAAVFCAVGEALIYLVACLRQVRHEAVAVQAAASTTVNPFAKRLRDGAFGRDSRQSFLWRPKAEQLLTGHEDTYHA</sequence>
<name>A0AB33FY70_SERMA</name>
<protein>
    <submittedName>
        <fullName evidence="2">Uncharacterized protein</fullName>
    </submittedName>
</protein>
<keyword evidence="1" id="KW-0812">Transmembrane</keyword>
<organism evidence="2 3">
    <name type="scientific">Serratia marcescens</name>
    <dbReference type="NCBI Taxonomy" id="615"/>
    <lineage>
        <taxon>Bacteria</taxon>
        <taxon>Pseudomonadati</taxon>
        <taxon>Pseudomonadota</taxon>
        <taxon>Gammaproteobacteria</taxon>
        <taxon>Enterobacterales</taxon>
        <taxon>Yersiniaceae</taxon>
        <taxon>Serratia</taxon>
    </lineage>
</organism>
<dbReference type="EMBL" id="CP029449">
    <property type="protein sequence ID" value="AWL66576.1"/>
    <property type="molecule type" value="Genomic_DNA"/>
</dbReference>
<reference evidence="2 3" key="1">
    <citation type="submission" date="2018-05" db="EMBL/GenBank/DDBJ databases">
        <title>Klebsiella quasipneumonaiae provides a window into carbapenemase gene transfer, plasmid rearrangements and nosocomial acquisition from the hospital environment.</title>
        <authorList>
            <person name="Mathers A.J."/>
            <person name="Vegesana K."/>
            <person name="Stoesser N."/>
            <person name="Crook D."/>
            <person name="Vaughan A."/>
            <person name="Barry K."/>
            <person name="Parikh H."/>
            <person name="Sebra R."/>
            <person name="Kotay S."/>
            <person name="Walker A.S."/>
            <person name="Sheppard A.E."/>
        </authorList>
    </citation>
    <scope>NUCLEOTIDE SEQUENCE [LARGE SCALE GENOMIC DNA]</scope>
    <source>
        <strain evidence="2 3">CAV1761</strain>
    </source>
</reference>